<feature type="active site" description="Charge relay system" evidence="8">
    <location>
        <position position="1000"/>
    </location>
</feature>
<evidence type="ECO:0000256" key="2">
    <source>
        <dbReference type="ARBA" id="ARBA00008524"/>
    </source>
</evidence>
<keyword evidence="3 7" id="KW-0963">Cytoplasm</keyword>
<dbReference type="Proteomes" id="UP000426027">
    <property type="component" value="Chromosome"/>
</dbReference>
<dbReference type="InterPro" id="IPR015943">
    <property type="entry name" value="WD40/YVTN_repeat-like_dom_sf"/>
</dbReference>
<dbReference type="PIRSF" id="PIRSF036421">
    <property type="entry name" value="Tricorn_protease"/>
    <property type="match status" value="1"/>
</dbReference>
<feature type="site" description="Transition state stabilizer; via amide nitrogen" evidence="9">
    <location>
        <position position="945"/>
    </location>
</feature>
<protein>
    <recommendedName>
        <fullName evidence="7">Tricorn protease homolog</fullName>
        <ecNumber evidence="7">3.4.21.-</ecNumber>
    </recommendedName>
</protein>
<dbReference type="Gene3D" id="3.30.750.44">
    <property type="match status" value="1"/>
</dbReference>
<accession>A0A6I6G377</accession>
<comment type="similarity">
    <text evidence="2 7">Belongs to the peptidase S41B family.</text>
</comment>
<evidence type="ECO:0000313" key="12">
    <source>
        <dbReference type="EMBL" id="QGW27086.1"/>
    </source>
</evidence>
<gene>
    <name evidence="12" type="ORF">GLV81_02270</name>
</gene>
<feature type="active site" description="Charge relay system" evidence="8">
    <location>
        <position position="729"/>
    </location>
</feature>
<organism evidence="12 13">
    <name type="scientific">Phnomibacter ginsenosidimutans</name>
    <dbReference type="NCBI Taxonomy" id="2676868"/>
    <lineage>
        <taxon>Bacteria</taxon>
        <taxon>Pseudomonadati</taxon>
        <taxon>Bacteroidota</taxon>
        <taxon>Chitinophagia</taxon>
        <taxon>Chitinophagales</taxon>
        <taxon>Chitinophagaceae</taxon>
        <taxon>Phnomibacter</taxon>
    </lineage>
</organism>
<sequence length="1039" mass="117583">MKHILWCCLLFASQVLAQNNSAHFMAYPSLTPDGQTILFSYEGDIWSVPAAGGTAVRLTAMPGYETNARVSPDGKWLAFTGRQFGNADVFVMPFTGGEIRQLTWHSSSDDVDSWSWDSQFIYFTSGRDSRQSGYKVSLQGGTPVRVLSDYYFSYDHNLWEHPQSKDIYFTDSWESTNQAYRKRYKGAFAPDIQSYNPQTKQFKKYTDYNGKDFAHSIDQKGNVYFISDEANGEYNLYTLTAGKKKGLTKFNTSIKWPQVAANGSKVVFEKDYQIWSYDVAKDKATAVDIRITRNYVLPKDKDFSVAGEITQFDVSPDGKKLAFTSRGELFVSDVEGKFVRMINKGNAERATEVKWLSDNKSLLFLQTINGYSNPCVVAADGSSAVKVLAQDAANARFLSLNSKRTQAAYISGRGEVKLIDTKTYAISTVLKDEIWGNRGSVPFFSPNDEYLTLNVYRNFETDIVVHQLKTGKTTNLTNTGVTEADPMWSPDSKYLYFVSNPLKPAYPFGLSPARVYRVALEKFDDPYRQDKVDELFQQEKKDTTKKKDSVASLRIDTQRFLERMEMVGPAVGNQYLVTVLQKGEKQMVLYVSDHAEGRSSLWKTTYEPFEQPKTERIQGADGFGYEVIGADGKYFVLMRGNIARLNLDANKAEPITINYTFRRNLAEEFNQMFAEAWAQMEENFYDDSFRGLDWKAIKARYAAHLPYVNTRLDLRVLLNDMLGELNSSHTGFSTFGDDENVVLQNRTVEPGIVFEPNNPFTVKRIIARGPADKKGINIQPGDVLVKVNDVTIDPQQDRSRYFTQPSADKEMRLSFKNAAGTYTVSIHPTNNVSGLLYEEWIDANQQRVDSKSNQRIAYTHMKNMGTGELETFLTDMGRDFYQKDALILDLRYNTGGNVHDEVLKFLTQKTYLRWKYRNGSLTGQSNFAPADKPIVLLVNEQSLSDAEMTATGFKALKLGTIVGNETYRWIVFTTGTNLVDGSALRLPSWGCYTLDGKDIEFAGVQPDVKVLNNFDDKANGRDPQLDKAIELILEQLKKQ</sequence>
<dbReference type="RefSeq" id="WP_157476489.1">
    <property type="nucleotide sequence ID" value="NZ_CP046566.1"/>
</dbReference>
<evidence type="ECO:0000256" key="4">
    <source>
        <dbReference type="ARBA" id="ARBA00022670"/>
    </source>
</evidence>
<evidence type="ECO:0000256" key="6">
    <source>
        <dbReference type="ARBA" id="ARBA00022825"/>
    </source>
</evidence>
<evidence type="ECO:0000256" key="5">
    <source>
        <dbReference type="ARBA" id="ARBA00022801"/>
    </source>
</evidence>
<feature type="signal peptide" evidence="10">
    <location>
        <begin position="1"/>
        <end position="17"/>
    </location>
</feature>
<dbReference type="Pfam" id="PF03572">
    <property type="entry name" value="Peptidase_S41"/>
    <property type="match status" value="1"/>
</dbReference>
<evidence type="ECO:0000256" key="10">
    <source>
        <dbReference type="SAM" id="SignalP"/>
    </source>
</evidence>
<dbReference type="Pfam" id="PF26549">
    <property type="entry name" value="Tricorn_N"/>
    <property type="match status" value="1"/>
</dbReference>
<dbReference type="InterPro" id="IPR001478">
    <property type="entry name" value="PDZ"/>
</dbReference>
<dbReference type="InterPro" id="IPR012393">
    <property type="entry name" value="Tricorn_protease"/>
</dbReference>
<evidence type="ECO:0000256" key="7">
    <source>
        <dbReference type="PIRNR" id="PIRNR036421"/>
    </source>
</evidence>
<comment type="function">
    <text evidence="7">Degrades oligopeptides.</text>
</comment>
<dbReference type="KEGG" id="fls:GLV81_02270"/>
<dbReference type="Gene3D" id="3.90.226.10">
    <property type="entry name" value="2-enoyl-CoA Hydratase, Chain A, domain 1"/>
    <property type="match status" value="1"/>
</dbReference>
<dbReference type="GO" id="GO:0006508">
    <property type="term" value="P:proteolysis"/>
    <property type="evidence" value="ECO:0007669"/>
    <property type="project" value="UniProtKB-UniRule"/>
</dbReference>
<dbReference type="PROSITE" id="PS50106">
    <property type="entry name" value="PDZ"/>
    <property type="match status" value="1"/>
</dbReference>
<reference evidence="12 13" key="1">
    <citation type="submission" date="2019-11" db="EMBL/GenBank/DDBJ databases">
        <authorList>
            <person name="Im W.T."/>
        </authorList>
    </citation>
    <scope>NUCLEOTIDE SEQUENCE [LARGE SCALE GENOMIC DNA]</scope>
    <source>
        <strain evidence="12 13">SB-02</strain>
    </source>
</reference>
<dbReference type="InterPro" id="IPR029045">
    <property type="entry name" value="ClpP/crotonase-like_dom_sf"/>
</dbReference>
<dbReference type="InterPro" id="IPR005151">
    <property type="entry name" value="Tail-specific_protease"/>
</dbReference>
<feature type="active site" description="Nucleophile" evidence="8">
    <location>
        <position position="944"/>
    </location>
</feature>
<dbReference type="Gene3D" id="2.130.10.10">
    <property type="entry name" value="YVTN repeat-like/Quinoprotein amine dehydrogenase"/>
    <property type="match status" value="1"/>
</dbReference>
<dbReference type="GO" id="GO:0008236">
    <property type="term" value="F:serine-type peptidase activity"/>
    <property type="evidence" value="ECO:0007669"/>
    <property type="project" value="UniProtKB-UniRule"/>
</dbReference>
<dbReference type="InterPro" id="IPR036034">
    <property type="entry name" value="PDZ_sf"/>
</dbReference>
<dbReference type="EC" id="3.4.21.-" evidence="7"/>
<dbReference type="Pfam" id="PF14684">
    <property type="entry name" value="Tricorn_C1"/>
    <property type="match status" value="1"/>
</dbReference>
<evidence type="ECO:0000313" key="13">
    <source>
        <dbReference type="Proteomes" id="UP000426027"/>
    </source>
</evidence>
<dbReference type="PANTHER" id="PTHR43253">
    <property type="entry name" value="TRICORN PROTEASE HOMOLOG 2-RELATED"/>
    <property type="match status" value="1"/>
</dbReference>
<keyword evidence="10" id="KW-0732">Signal</keyword>
<keyword evidence="4 7" id="KW-0645">Protease</keyword>
<dbReference type="InterPro" id="IPR028204">
    <property type="entry name" value="Tricorn_C1"/>
</dbReference>
<dbReference type="EMBL" id="CP046566">
    <property type="protein sequence ID" value="QGW27086.1"/>
    <property type="molecule type" value="Genomic_DNA"/>
</dbReference>
<dbReference type="AlphaFoldDB" id="A0A6I6G377"/>
<keyword evidence="13" id="KW-1185">Reference proteome</keyword>
<dbReference type="CDD" id="cd07562">
    <property type="entry name" value="Peptidase_S41_TRI"/>
    <property type="match status" value="1"/>
</dbReference>
<dbReference type="SUPFAM" id="SSF52096">
    <property type="entry name" value="ClpP/crotonase"/>
    <property type="match status" value="1"/>
</dbReference>
<evidence type="ECO:0000256" key="3">
    <source>
        <dbReference type="ARBA" id="ARBA00022490"/>
    </source>
</evidence>
<feature type="domain" description="PDZ" evidence="11">
    <location>
        <begin position="740"/>
        <end position="792"/>
    </location>
</feature>
<dbReference type="SUPFAM" id="SSF50156">
    <property type="entry name" value="PDZ domain-like"/>
    <property type="match status" value="1"/>
</dbReference>
<keyword evidence="6 7" id="KW-0720">Serine protease</keyword>
<evidence type="ECO:0000256" key="8">
    <source>
        <dbReference type="PIRSR" id="PIRSR036421-1"/>
    </source>
</evidence>
<evidence type="ECO:0000256" key="9">
    <source>
        <dbReference type="PIRSR" id="PIRSR036421-3"/>
    </source>
</evidence>
<dbReference type="Gene3D" id="2.120.10.60">
    <property type="entry name" value="Tricorn protease N-terminal domain"/>
    <property type="match status" value="1"/>
</dbReference>
<dbReference type="SUPFAM" id="SSF82171">
    <property type="entry name" value="DPP6 N-terminal domain-like"/>
    <property type="match status" value="1"/>
</dbReference>
<dbReference type="SMART" id="SM00245">
    <property type="entry name" value="TSPc"/>
    <property type="match status" value="1"/>
</dbReference>
<name>A0A6I6G377_9BACT</name>
<evidence type="ECO:0000259" key="11">
    <source>
        <dbReference type="PROSITE" id="PS50106"/>
    </source>
</evidence>
<dbReference type="PANTHER" id="PTHR43253:SF1">
    <property type="entry name" value="TRICORN PROTEASE HOMOLOG 2-RELATED"/>
    <property type="match status" value="1"/>
</dbReference>
<dbReference type="SUPFAM" id="SSF69304">
    <property type="entry name" value="Tricorn protease N-terminal domain"/>
    <property type="match status" value="1"/>
</dbReference>
<proteinExistence type="inferred from homology"/>
<dbReference type="Gene3D" id="2.30.42.10">
    <property type="match status" value="1"/>
</dbReference>
<evidence type="ECO:0000256" key="1">
    <source>
        <dbReference type="ARBA" id="ARBA00004496"/>
    </source>
</evidence>
<feature type="chain" id="PRO_5026119939" description="Tricorn protease homolog" evidence="10">
    <location>
        <begin position="18"/>
        <end position="1039"/>
    </location>
</feature>
<dbReference type="GO" id="GO:0005737">
    <property type="term" value="C:cytoplasm"/>
    <property type="evidence" value="ECO:0007669"/>
    <property type="project" value="UniProtKB-SubCell"/>
</dbReference>
<dbReference type="Pfam" id="PF26550">
    <property type="entry name" value="Tricorn_2nd"/>
    <property type="match status" value="1"/>
</dbReference>
<comment type="subcellular location">
    <subcellularLocation>
        <location evidence="1 7">Cytoplasm</location>
    </subcellularLocation>
</comment>
<keyword evidence="5 7" id="KW-0378">Hydrolase</keyword>